<dbReference type="AlphaFoldDB" id="D6SRD7"/>
<dbReference type="Pfam" id="PF00275">
    <property type="entry name" value="EPSP_synthase"/>
    <property type="match status" value="1"/>
</dbReference>
<accession>D6SRD7</accession>
<dbReference type="InterPro" id="IPR001986">
    <property type="entry name" value="Enolpyruvate_Tfrase_dom"/>
</dbReference>
<feature type="domain" description="Enolpyruvate transferase" evidence="2">
    <location>
        <begin position="177"/>
        <end position="465"/>
    </location>
</feature>
<dbReference type="GO" id="GO:0016765">
    <property type="term" value="F:transferase activity, transferring alkyl or aryl (other than methyl) groups"/>
    <property type="evidence" value="ECO:0007669"/>
    <property type="project" value="InterPro"/>
</dbReference>
<dbReference type="RefSeq" id="WP_008870611.1">
    <property type="nucleotide sequence ID" value="NZ_ACJN02000003.1"/>
</dbReference>
<protein>
    <submittedName>
        <fullName evidence="3">EPSP synthase (3-phosphoshikimate 1-carboxyvinyltransferase)</fullName>
    </submittedName>
</protein>
<proteinExistence type="predicted"/>
<dbReference type="OrthoDB" id="5469219at2"/>
<dbReference type="InterPro" id="IPR013792">
    <property type="entry name" value="RNA3'P_cycl/enolpyr_Trfase_a/b"/>
</dbReference>
<reference evidence="3" key="1">
    <citation type="submission" date="2010-05" db="EMBL/GenBank/DDBJ databases">
        <title>The draft genome of Desulfonatronospira thiodismutans ASO3-1.</title>
        <authorList>
            <consortium name="US DOE Joint Genome Institute (JGI-PGF)"/>
            <person name="Lucas S."/>
            <person name="Copeland A."/>
            <person name="Lapidus A."/>
            <person name="Cheng J.-F."/>
            <person name="Bruce D."/>
            <person name="Goodwin L."/>
            <person name="Pitluck S."/>
            <person name="Chertkov O."/>
            <person name="Brettin T."/>
            <person name="Detter J.C."/>
            <person name="Han C."/>
            <person name="Land M.L."/>
            <person name="Hauser L."/>
            <person name="Kyrpides N."/>
            <person name="Mikhailova N."/>
            <person name="Muyzer G."/>
            <person name="Woyke T."/>
        </authorList>
    </citation>
    <scope>NUCLEOTIDE SEQUENCE [LARGE SCALE GENOMIC DNA]</scope>
    <source>
        <strain evidence="3">ASO3-1</strain>
    </source>
</reference>
<evidence type="ECO:0000259" key="2">
    <source>
        <dbReference type="Pfam" id="PF00275"/>
    </source>
</evidence>
<dbReference type="Proteomes" id="UP000005496">
    <property type="component" value="Unassembled WGS sequence"/>
</dbReference>
<evidence type="ECO:0000313" key="3">
    <source>
        <dbReference type="EMBL" id="EFI33253.1"/>
    </source>
</evidence>
<dbReference type="InterPro" id="IPR036968">
    <property type="entry name" value="Enolpyruvate_Tfrase_sf"/>
</dbReference>
<dbReference type="SUPFAM" id="SSF55205">
    <property type="entry name" value="EPT/RTPC-like"/>
    <property type="match status" value="1"/>
</dbReference>
<sequence length="587" mass="66135">MSRTFFLHLQKDFLQVHPVDVWWISIPVDQLLLMGIISIKHACIADVYDHQETGNDMKQRPMETIQELQALDKKLASLIARRSRLLGDLSRNRQDKNKSLADPELEKRLWQVWKKELQPSNPSLVRQAFTLLNSMGYFEAERPHGDKPFCLYPTRRPLDHEFPGPLDLELVRGLVSMAALTPRQCMLEGLNVNDEILELVKAANQCGAKLSWRSSTLLGQGMGDVDLDGQSLFLGQSSFNFYFFFCLGLGHPCRIKFSGSATLKTLNLRFLLNLAPALGARLSSIEPQSYSLPAKLEAGGNLPEEVEIPEDADPEFVRALMLAATTYSSPLRIKYPRAAEVQVTDCLKIFAACRIRAQEQGQRTITVQPGQPVLEDHADIPLDPLLSGFLLALARMGKGRVRLKGNWPRKCARAEKILDLMRRSGLDIELEENGIAARDGEPRHKPVFDLSSFPEITPLIFPLALTREDDAPVRLLLPRESIHLETVLDLLVLLGYQFSQDDEGLSIFSRQAHHDKSPAWTSPGPCWSLGYCLLSFRFPGICLCNPGNLAALWPGFWKIFTNLSPKKAQESDEHFQKSRKRIRIQGD</sequence>
<organism evidence="3 4">
    <name type="scientific">Desulfonatronospira thiodismutans ASO3-1</name>
    <dbReference type="NCBI Taxonomy" id="555779"/>
    <lineage>
        <taxon>Bacteria</taxon>
        <taxon>Pseudomonadati</taxon>
        <taxon>Thermodesulfobacteriota</taxon>
        <taxon>Desulfovibrionia</taxon>
        <taxon>Desulfovibrionales</taxon>
        <taxon>Desulfonatronovibrionaceae</taxon>
        <taxon>Desulfonatronospira</taxon>
    </lineage>
</organism>
<dbReference type="eggNOG" id="COG1605">
    <property type="taxonomic scope" value="Bacteria"/>
</dbReference>
<dbReference type="EMBL" id="ACJN02000003">
    <property type="protein sequence ID" value="EFI33253.1"/>
    <property type="molecule type" value="Genomic_DNA"/>
</dbReference>
<name>D6SRD7_9BACT</name>
<comment type="caution">
    <text evidence="3">The sequence shown here is derived from an EMBL/GenBank/DDBJ whole genome shotgun (WGS) entry which is preliminary data.</text>
</comment>
<dbReference type="eggNOG" id="COG0128">
    <property type="taxonomic scope" value="Bacteria"/>
</dbReference>
<gene>
    <name evidence="3" type="ORF">Dthio_PD0579</name>
</gene>
<keyword evidence="1" id="KW-0808">Transferase</keyword>
<evidence type="ECO:0000313" key="4">
    <source>
        <dbReference type="Proteomes" id="UP000005496"/>
    </source>
</evidence>
<evidence type="ECO:0000256" key="1">
    <source>
        <dbReference type="ARBA" id="ARBA00022679"/>
    </source>
</evidence>
<dbReference type="Gene3D" id="3.65.10.10">
    <property type="entry name" value="Enolpyruvate transferase domain"/>
    <property type="match status" value="2"/>
</dbReference>
<keyword evidence="4" id="KW-1185">Reference proteome</keyword>